<keyword evidence="3 7" id="KW-0175">Coiled coil</keyword>
<feature type="region of interest" description="Disordered" evidence="8">
    <location>
        <begin position="909"/>
        <end position="955"/>
    </location>
</feature>
<evidence type="ECO:0000313" key="10">
    <source>
        <dbReference type="Ensembl" id="ENSCGRP00001007250.1"/>
    </source>
</evidence>
<feature type="region of interest" description="Disordered" evidence="8">
    <location>
        <begin position="669"/>
        <end position="688"/>
    </location>
</feature>
<keyword evidence="2" id="KW-0524">Neurogenesis</keyword>
<dbReference type="PROSITE" id="PS00226">
    <property type="entry name" value="IF_ROD_1"/>
    <property type="match status" value="1"/>
</dbReference>
<dbReference type="InterPro" id="IPR039008">
    <property type="entry name" value="IF_rod_dom"/>
</dbReference>
<evidence type="ECO:0000256" key="1">
    <source>
        <dbReference type="ARBA" id="ARBA00022754"/>
    </source>
</evidence>
<feature type="compositionally biased region" description="Basic and acidic residues" evidence="8">
    <location>
        <begin position="1270"/>
        <end position="1283"/>
    </location>
</feature>
<feature type="compositionally biased region" description="Acidic residues" evidence="8">
    <location>
        <begin position="793"/>
        <end position="806"/>
    </location>
</feature>
<evidence type="ECO:0000256" key="7">
    <source>
        <dbReference type="SAM" id="Coils"/>
    </source>
</evidence>
<dbReference type="InterPro" id="IPR031211">
    <property type="entry name" value="Nestin"/>
</dbReference>
<comment type="similarity">
    <text evidence="6">Belongs to the intermediate filament family.</text>
</comment>
<dbReference type="GO" id="GO:0043524">
    <property type="term" value="P:negative regulation of neuron apoptotic process"/>
    <property type="evidence" value="ECO:0007669"/>
    <property type="project" value="Ensembl"/>
</dbReference>
<feature type="compositionally biased region" description="Acidic residues" evidence="8">
    <location>
        <begin position="1661"/>
        <end position="1676"/>
    </location>
</feature>
<dbReference type="GO" id="GO:0031730">
    <property type="term" value="F:CCR5 chemokine receptor binding"/>
    <property type="evidence" value="ECO:0007669"/>
    <property type="project" value="TreeGrafter"/>
</dbReference>
<dbReference type="Pfam" id="PF00038">
    <property type="entry name" value="Filament"/>
    <property type="match status" value="1"/>
</dbReference>
<feature type="region of interest" description="Disordered" evidence="8">
    <location>
        <begin position="708"/>
        <end position="746"/>
    </location>
</feature>
<feature type="compositionally biased region" description="Basic and acidic residues" evidence="8">
    <location>
        <begin position="1435"/>
        <end position="1444"/>
    </location>
</feature>
<feature type="domain" description="IF rod" evidence="9">
    <location>
        <begin position="8"/>
        <end position="314"/>
    </location>
</feature>
<organism evidence="10 11">
    <name type="scientific">Cricetulus griseus</name>
    <name type="common">Chinese hamster</name>
    <name type="synonym">Cricetulus barabensis griseus</name>
    <dbReference type="NCBI Taxonomy" id="10029"/>
    <lineage>
        <taxon>Eukaryota</taxon>
        <taxon>Metazoa</taxon>
        <taxon>Chordata</taxon>
        <taxon>Craniata</taxon>
        <taxon>Vertebrata</taxon>
        <taxon>Euteleostomi</taxon>
        <taxon>Mammalia</taxon>
        <taxon>Eutheria</taxon>
        <taxon>Euarchontoglires</taxon>
        <taxon>Glires</taxon>
        <taxon>Rodentia</taxon>
        <taxon>Myomorpha</taxon>
        <taxon>Muroidea</taxon>
        <taxon>Cricetidae</taxon>
        <taxon>Cricetinae</taxon>
        <taxon>Cricetulus</taxon>
    </lineage>
</organism>
<feature type="compositionally biased region" description="Polar residues" evidence="8">
    <location>
        <begin position="1724"/>
        <end position="1733"/>
    </location>
</feature>
<feature type="region of interest" description="Disordered" evidence="8">
    <location>
        <begin position="849"/>
        <end position="879"/>
    </location>
</feature>
<dbReference type="Proteomes" id="UP000694386">
    <property type="component" value="Unplaced"/>
</dbReference>
<reference evidence="10" key="1">
    <citation type="submission" date="2025-08" db="UniProtKB">
        <authorList>
            <consortium name="Ensembl"/>
        </authorList>
    </citation>
    <scope>IDENTIFICATION</scope>
</reference>
<evidence type="ECO:0000256" key="4">
    <source>
        <dbReference type="ARBA" id="ARBA00058665"/>
    </source>
</evidence>
<dbReference type="GO" id="GO:0048858">
    <property type="term" value="P:cell projection morphogenesis"/>
    <property type="evidence" value="ECO:0007669"/>
    <property type="project" value="Ensembl"/>
</dbReference>
<feature type="compositionally biased region" description="Low complexity" evidence="8">
    <location>
        <begin position="1215"/>
        <end position="1228"/>
    </location>
</feature>
<feature type="region of interest" description="Disordered" evidence="8">
    <location>
        <begin position="1209"/>
        <end position="1361"/>
    </location>
</feature>
<dbReference type="SMART" id="SM01391">
    <property type="entry name" value="Filament"/>
    <property type="match status" value="1"/>
</dbReference>
<feature type="region of interest" description="Disordered" evidence="8">
    <location>
        <begin position="1090"/>
        <end position="1122"/>
    </location>
</feature>
<feature type="region of interest" description="Disordered" evidence="8">
    <location>
        <begin position="1380"/>
        <end position="1824"/>
    </location>
</feature>
<dbReference type="GO" id="GO:0051402">
    <property type="term" value="P:neuron apoptotic process"/>
    <property type="evidence" value="ECO:0007669"/>
    <property type="project" value="Ensembl"/>
</dbReference>
<dbReference type="GO" id="GO:0007399">
    <property type="term" value="P:nervous system development"/>
    <property type="evidence" value="ECO:0007669"/>
    <property type="project" value="UniProtKB-KW"/>
</dbReference>
<reference evidence="10" key="2">
    <citation type="submission" date="2025-09" db="UniProtKB">
        <authorList>
            <consortium name="Ensembl"/>
        </authorList>
    </citation>
    <scope>IDENTIFICATION</scope>
</reference>
<evidence type="ECO:0000256" key="8">
    <source>
        <dbReference type="SAM" id="MobiDB-lite"/>
    </source>
</evidence>
<feature type="region of interest" description="Disordered" evidence="8">
    <location>
        <begin position="761"/>
        <end position="814"/>
    </location>
</feature>
<dbReference type="GO" id="GO:0030844">
    <property type="term" value="P:positive regulation of intermediate filament depolymerization"/>
    <property type="evidence" value="ECO:0007669"/>
    <property type="project" value="TreeGrafter"/>
</dbReference>
<dbReference type="PANTHER" id="PTHR47051">
    <property type="entry name" value="NESTIN"/>
    <property type="match status" value="1"/>
</dbReference>
<comment type="function">
    <text evidence="4">Required for brain and eye development. Promotes the disassembly of phosphorylated vimentin intermediate filaments (IF) during mitosis and may play a role in the trafficking and distribution of IF proteins and other cellular factors to daughter cells during progenitor cell division. Required for survival, renewal and mitogen-stimulated proliferation of neural progenitor cells.</text>
</comment>
<dbReference type="Ensembl" id="ENSCGRT00001011271.1">
    <property type="protein sequence ID" value="ENSCGRP00001007250.1"/>
    <property type="gene ID" value="ENSCGRG00001009689.1"/>
</dbReference>
<feature type="region of interest" description="Disordered" evidence="8">
    <location>
        <begin position="627"/>
        <end position="655"/>
    </location>
</feature>
<evidence type="ECO:0000313" key="11">
    <source>
        <dbReference type="Proteomes" id="UP000694386"/>
    </source>
</evidence>
<dbReference type="GO" id="GO:0019215">
    <property type="term" value="F:intermediate filament binding"/>
    <property type="evidence" value="ECO:0007669"/>
    <property type="project" value="InterPro"/>
</dbReference>
<proteinExistence type="inferred from homology"/>
<protein>
    <recommendedName>
        <fullName evidence="5">Nestin</fullName>
    </recommendedName>
</protein>
<feature type="compositionally biased region" description="Acidic residues" evidence="8">
    <location>
        <begin position="1622"/>
        <end position="1631"/>
    </location>
</feature>
<sequence>MEGCVGEESFQLWELNRRLEAYLTRVKTLEEQNQLLSAELGGLRAQSGDASWRARADDELAALRVLVDQRWREKHEAEVQRDNLAEELEGVAGRCQQVRLARERTSEEAACSRRALEAEKSAQGWLSSRVAELEREVEAVRAAHEEERAHLNAQAACAPRRLPVPPRGPPARVPEVEELARRLGEAWRGAVRGYQERVAHMESSLGQARERLGRAVRGAREGRLELQQLQAERDGLLERREALEQRLEGRWQDRLQATEKFQLAVDALEQEKQGLQSQIAQILEGGQQLAHLKMSLSLEVATYRTLLEAENSRLQTPGRGSQASLGFQGKRRSQLLLEVPPFTLKIPFLSSTNQSKSLLCGSNHTDVPSLASGGQRKWLVYSGQGEGCSVVRSGHTYSVSYSALPDPKLKLHFLGTPEDQHLGSVLPVLSPTPLPSPLPDTLETPVTPFLKTQEFLQAQTPTLASTPIPPMTEAPFPTKAEVRAQDVPLSLLQTQGGRHQAPEPLWSEATAPVSTGVLEQLEEAGGKMEETLPFIGKENEEVMRSSEEKNLESLTAFKKESQPPLGCPEEEVQRVERLIEKEGQESLRSLEEEDQETYRPLEKENGEPLKSVEEEVQLVERLIEKEGQESLRSLEEEDQETYRPLEKENGEPLKSVEEELQLVERLIEKEGQESLGSLEEEDQETYRSLEKEEDQLVERLIEKEGQESLRFLEEEEQETYRPLEKEEDQETYRPLEKENGEPLKSVEEEVQLVERLIEKEGQESLGSLEEEDQETYRPLEKEDQKVERLIEKEDQESLSCLEEEEQETYRPLEKEDDQKFERLIEKGDQESLTCLEEEDQRIVKLLERENQESLRSLDENQDTIMPLESKTQKPLKSLEVEEEQRIVKPLEKVSQGSIGSLEKENVELLGSLEDNDQMTESLLKKGTQESLGSHEDTNQETQDPQRFLEEEGQGIVKQLEKENQSFLGSLEEEQVVKRSLERENHEPLSSVEKKDQMTKSLLEKESQDSGKSLEEDQEAFRSLGKEDPESLQSLEEQDQEIQRYLQQETQQILGTLGSAQMASKLPENVGPELLKSLGNDQEIVRSLEEQNQESLVSLKETSVETVKSSEIENTEPLKNAEEDLEIINSIEAQESLWSTEVTRETTKPLEKEIQESLGFVDGNQEMLRPLDRENQELRSLGKWHLETVDSSEGMEEGRQRLEVEAVLETEEHQELLGSLEEGEQGLPGCVNQQGWEDMAVEHAAADQGPTLGRAGVESEDEAELPLSGQGEKKEGAEERERQLDAMGEAWSLEISEPQEQRVPSEEGSPGALQDLEGQPEQVGALEVPVGEGIPEVTEPLLQDEDIAQTGEQDSIEVTLGSENATRAELVLEQEVVGLGGPTHLAREEANHPSLGEESVEAKIAQDLEGSGKEPTEAGALESESSELPRASSDTLESKGCRESEPVVGWAVEEASVETSDHEGSGSPQPRPSETEGDEGTQAALAPPDPKLVEPCSPTPILEDACEQQPQADGIQEAGWQLEGGSEALERVEDEQEFGLGEIPEGLQDWEESREESEADELGETLPDSTPLGLYLRSPTSPKWDLAGEQRLSPQGEARKEGWGPAVLSNPSGEEEQGHDSDLSSEEFEDLGTEVSLLPGLPKEVPPVPEPECWDQGGESDGFADEEESGEEGEEGTESGAQWWGPGSSGGGFKVQHITQRGDLLEHESVGVSGPWDDDLRGATANISVTGLETESQDSAEPSGSEGSESVSSEGEDQVPDHLGAPQGVTNMVPVGGDTFGISGQGPRLESEHMNGRMENGLEQSEGQGVLDGHQDQEYPSQEQEVGALKAPLVGSAVHQGPSQSLEFPLSGVDGDSWSSGED</sequence>
<dbReference type="GO" id="GO:0005737">
    <property type="term" value="C:cytoplasm"/>
    <property type="evidence" value="ECO:0007669"/>
    <property type="project" value="Ensembl"/>
</dbReference>
<feature type="compositionally biased region" description="Basic and acidic residues" evidence="8">
    <location>
        <begin position="976"/>
        <end position="1014"/>
    </location>
</feature>
<name>A0A8C2LR45_CRIGR</name>
<evidence type="ECO:0000256" key="3">
    <source>
        <dbReference type="ARBA" id="ARBA00023054"/>
    </source>
</evidence>
<feature type="region of interest" description="Disordered" evidence="8">
    <location>
        <begin position="1836"/>
        <end position="1862"/>
    </location>
</feature>
<dbReference type="SUPFAM" id="SSF64593">
    <property type="entry name" value="Intermediate filament protein, coiled coil region"/>
    <property type="match status" value="2"/>
</dbReference>
<dbReference type="PROSITE" id="PS51842">
    <property type="entry name" value="IF_ROD_2"/>
    <property type="match status" value="1"/>
</dbReference>
<dbReference type="Gene3D" id="1.20.5.170">
    <property type="match status" value="1"/>
</dbReference>
<feature type="compositionally biased region" description="Acidic residues" evidence="8">
    <location>
        <begin position="1547"/>
        <end position="1562"/>
    </location>
</feature>
<accession>A0A8C2LR45</accession>
<feature type="coiled-coil region" evidence="7">
    <location>
        <begin position="219"/>
        <end position="285"/>
    </location>
</feature>
<feature type="region of interest" description="Disordered" evidence="8">
    <location>
        <begin position="583"/>
        <end position="613"/>
    </location>
</feature>
<evidence type="ECO:0000256" key="2">
    <source>
        <dbReference type="ARBA" id="ARBA00022902"/>
    </source>
</evidence>
<feature type="region of interest" description="Disordered" evidence="8">
    <location>
        <begin position="976"/>
        <end position="1040"/>
    </location>
</feature>
<feature type="compositionally biased region" description="Basic and acidic residues" evidence="8">
    <location>
        <begin position="922"/>
        <end position="937"/>
    </location>
</feature>
<dbReference type="InterPro" id="IPR018039">
    <property type="entry name" value="IF_conserved"/>
</dbReference>
<feature type="compositionally biased region" description="Basic and acidic residues" evidence="8">
    <location>
        <begin position="774"/>
        <end position="792"/>
    </location>
</feature>
<evidence type="ECO:0000256" key="6">
    <source>
        <dbReference type="RuleBase" id="RU000685"/>
    </source>
</evidence>
<feature type="compositionally biased region" description="Basic and acidic residues" evidence="8">
    <location>
        <begin position="849"/>
        <end position="858"/>
    </location>
</feature>
<feature type="compositionally biased region" description="Polar residues" evidence="8">
    <location>
        <begin position="1092"/>
        <end position="1108"/>
    </location>
</feature>
<keyword evidence="1 6" id="KW-0403">Intermediate filament</keyword>
<dbReference type="FunFam" id="1.20.5.170:FF:000081">
    <property type="entry name" value="Nestin"/>
    <property type="match status" value="1"/>
</dbReference>
<dbReference type="GO" id="GO:0005882">
    <property type="term" value="C:intermediate filament"/>
    <property type="evidence" value="ECO:0007669"/>
    <property type="project" value="UniProtKB-KW"/>
</dbReference>
<feature type="compositionally biased region" description="Low complexity" evidence="8">
    <location>
        <begin position="1738"/>
        <end position="1752"/>
    </location>
</feature>
<evidence type="ECO:0000259" key="9">
    <source>
        <dbReference type="PROSITE" id="PS51842"/>
    </source>
</evidence>
<dbReference type="PANTHER" id="PTHR47051:SF1">
    <property type="entry name" value="NESTIN"/>
    <property type="match status" value="1"/>
</dbReference>
<evidence type="ECO:0000256" key="5">
    <source>
        <dbReference type="ARBA" id="ARBA00072273"/>
    </source>
</evidence>
<feature type="coiled-coil region" evidence="7">
    <location>
        <begin position="12"/>
        <end position="46"/>
    </location>
</feature>
<feature type="compositionally biased region" description="Basic and acidic residues" evidence="8">
    <location>
        <begin position="1399"/>
        <end position="1415"/>
    </location>
</feature>